<accession>A0A7G9Y7P5</accession>
<dbReference type="EMBL" id="MT630891">
    <property type="protein sequence ID" value="QNO44029.1"/>
    <property type="molecule type" value="Genomic_DNA"/>
</dbReference>
<evidence type="ECO:0000313" key="4">
    <source>
        <dbReference type="EMBL" id="QNO42899.1"/>
    </source>
</evidence>
<name>A0A7G9Y7P5_9EURY</name>
<sequence length="194" mass="22559">MEMVFPERKISTVEELLEVFLDVRDLLIDGTERPIQRPKDNEKQKENYSGKKKMHTRKNIIISDKKKRIGYVSPTMDGKRHDYGMFKEEFPPPSVVFPRGMALWMDLGFTGFEKDYPDILVIMPKKKPKGKELTADAKAWNRIVSGFRVLVEHAIGGVKRFGIVSDKFRNRKDGFDDKVMVVSCGLWNYHLKFC</sequence>
<dbReference type="Pfam" id="PF13359">
    <property type="entry name" value="DDE_Tnp_4"/>
    <property type="match status" value="1"/>
</dbReference>
<dbReference type="EMBL" id="MT630780">
    <property type="protein sequence ID" value="QNO42899.1"/>
    <property type="molecule type" value="Genomic_DNA"/>
</dbReference>
<evidence type="ECO:0000256" key="1">
    <source>
        <dbReference type="ARBA" id="ARBA00001968"/>
    </source>
</evidence>
<evidence type="ECO:0000259" key="3">
    <source>
        <dbReference type="Pfam" id="PF13359"/>
    </source>
</evidence>
<keyword evidence="2" id="KW-0479">Metal-binding</keyword>
<evidence type="ECO:0000313" key="5">
    <source>
        <dbReference type="EMBL" id="QNO44029.1"/>
    </source>
</evidence>
<feature type="domain" description="DDE Tnp4" evidence="3">
    <location>
        <begin position="28"/>
        <end position="188"/>
    </location>
</feature>
<dbReference type="AlphaFoldDB" id="A0A7G9Y7P5"/>
<evidence type="ECO:0000313" key="6">
    <source>
        <dbReference type="EMBL" id="QNO50447.1"/>
    </source>
</evidence>
<reference evidence="5" key="1">
    <citation type="submission" date="2020-06" db="EMBL/GenBank/DDBJ databases">
        <title>Unique genomic features of the anaerobic methanotrophic archaea.</title>
        <authorList>
            <person name="Chadwick G.L."/>
            <person name="Skennerton C.T."/>
            <person name="Laso-Perez R."/>
            <person name="Leu A.O."/>
            <person name="Speth D.R."/>
            <person name="Yu H."/>
            <person name="Morgan-Lang C."/>
            <person name="Hatzenpichler R."/>
            <person name="Goudeau D."/>
            <person name="Malmstrom R."/>
            <person name="Brazelton W.J."/>
            <person name="Woyke T."/>
            <person name="Hallam S.J."/>
            <person name="Tyson G.W."/>
            <person name="Wegener G."/>
            <person name="Boetius A."/>
            <person name="Orphan V."/>
        </authorList>
    </citation>
    <scope>NUCLEOTIDE SEQUENCE</scope>
</reference>
<protein>
    <recommendedName>
        <fullName evidence="3">DDE Tnp4 domain-containing protein</fullName>
    </recommendedName>
</protein>
<dbReference type="InterPro" id="IPR027806">
    <property type="entry name" value="HARBI1_dom"/>
</dbReference>
<dbReference type="EMBL" id="MT631435">
    <property type="protein sequence ID" value="QNO50447.1"/>
    <property type="molecule type" value="Genomic_DNA"/>
</dbReference>
<gene>
    <name evidence="6" type="ORF">BPCBKEJI_00025</name>
    <name evidence="5" type="ORF">JGGIPCKB_00002</name>
    <name evidence="4" type="ORF">NICIAEDM_00006</name>
</gene>
<organism evidence="5">
    <name type="scientific">Candidatus Methanogaster sp. ANME-2c ERB4</name>
    <dbReference type="NCBI Taxonomy" id="2759911"/>
    <lineage>
        <taxon>Archaea</taxon>
        <taxon>Methanobacteriati</taxon>
        <taxon>Methanobacteriota</taxon>
        <taxon>Stenosarchaea group</taxon>
        <taxon>Methanomicrobia</taxon>
        <taxon>Methanosarcinales</taxon>
        <taxon>ANME-2 cluster</taxon>
        <taxon>Candidatus Methanogasteraceae</taxon>
        <taxon>Candidatus Methanogaster</taxon>
    </lineage>
</organism>
<dbReference type="GO" id="GO:0046872">
    <property type="term" value="F:metal ion binding"/>
    <property type="evidence" value="ECO:0007669"/>
    <property type="project" value="UniProtKB-KW"/>
</dbReference>
<proteinExistence type="predicted"/>
<evidence type="ECO:0000256" key="2">
    <source>
        <dbReference type="ARBA" id="ARBA00022723"/>
    </source>
</evidence>
<comment type="cofactor">
    <cofactor evidence="1">
        <name>a divalent metal cation</name>
        <dbReference type="ChEBI" id="CHEBI:60240"/>
    </cofactor>
</comment>